<evidence type="ECO:0000259" key="2">
    <source>
        <dbReference type="Pfam" id="PF01636"/>
    </source>
</evidence>
<dbReference type="InterPro" id="IPR011009">
    <property type="entry name" value="Kinase-like_dom_sf"/>
</dbReference>
<dbReference type="SUPFAM" id="SSF56112">
    <property type="entry name" value="Protein kinase-like (PK-like)"/>
    <property type="match status" value="1"/>
</dbReference>
<dbReference type="Proteomes" id="UP000273807">
    <property type="component" value="Unassembled WGS sequence"/>
</dbReference>
<organism evidence="3 4">
    <name type="scientific">Arthrobacter oryzae</name>
    <dbReference type="NCBI Taxonomy" id="409290"/>
    <lineage>
        <taxon>Bacteria</taxon>
        <taxon>Bacillati</taxon>
        <taxon>Actinomycetota</taxon>
        <taxon>Actinomycetes</taxon>
        <taxon>Micrococcales</taxon>
        <taxon>Micrococcaceae</taxon>
        <taxon>Arthrobacter</taxon>
    </lineage>
</organism>
<dbReference type="InterPro" id="IPR002575">
    <property type="entry name" value="Aminoglycoside_PTrfase"/>
</dbReference>
<comment type="caution">
    <text evidence="3">The sequence shown here is derived from an EMBL/GenBank/DDBJ whole genome shotgun (WGS) entry which is preliminary data.</text>
</comment>
<protein>
    <recommendedName>
        <fullName evidence="2">Aminoglycoside phosphotransferase domain-containing protein</fullName>
    </recommendedName>
</protein>
<dbReference type="EMBL" id="RBED01000023">
    <property type="protein sequence ID" value="RNL60229.1"/>
    <property type="molecule type" value="Genomic_DNA"/>
</dbReference>
<reference evidence="3 4" key="1">
    <citation type="submission" date="2018-10" db="EMBL/GenBank/DDBJ databases">
        <title>Genome sequencing of Arthrobacter oryzae TNB02.</title>
        <authorList>
            <person name="Cho Y.-J."/>
            <person name="Cho A."/>
            <person name="Kim O.-S."/>
        </authorList>
    </citation>
    <scope>NUCLEOTIDE SEQUENCE [LARGE SCALE GENOMIC DNA]</scope>
    <source>
        <strain evidence="3 4">TNB02</strain>
    </source>
</reference>
<evidence type="ECO:0000313" key="3">
    <source>
        <dbReference type="EMBL" id="RNL60229.1"/>
    </source>
</evidence>
<name>A0A3N0CA94_9MICC</name>
<accession>A0A3N0CA94</accession>
<dbReference type="Gene3D" id="3.90.1200.10">
    <property type="match status" value="1"/>
</dbReference>
<evidence type="ECO:0000256" key="1">
    <source>
        <dbReference type="SAM" id="MobiDB-lite"/>
    </source>
</evidence>
<feature type="region of interest" description="Disordered" evidence="1">
    <location>
        <begin position="38"/>
        <end position="62"/>
    </location>
</feature>
<dbReference type="OrthoDB" id="7842280at2"/>
<keyword evidence="4" id="KW-1185">Reference proteome</keyword>
<feature type="domain" description="Aminoglycoside phosphotransferase" evidence="2">
    <location>
        <begin position="134"/>
        <end position="307"/>
    </location>
</feature>
<dbReference type="Pfam" id="PF01636">
    <property type="entry name" value="APH"/>
    <property type="match status" value="1"/>
</dbReference>
<proteinExistence type="predicted"/>
<sequence length="388" mass="41664">MSWHPDIPLQLTDAAGALWQVRRAWPEKSAGEYSVEVVPRPAPASPGFETPPDAPAAKRGRAAAGVRAGHVRHGMFSLVPLADPRLPSLAAAAAGGEVVVHRAHKRAVVHAGDRYIKVLRPGYGLRVAESHASAADVLAGGFFDTPRLLASGSDVVVFSSIPGRSYLELGQDHTTVTEAGYAAMWGAWSRAWVTAARAAPGRALRTTAVALPEHPAGAEVDTLRRWTGHWLTHSDGIPEASQARAALLAQRDHAVGLLVSSRPDPPAWAHGDLHDKQLLSSGGPGAPGLVDFDGSCIAEPALDLANLDVHLELRRLQHRLTVRRYRIAHGHILAVAEQLRVSPERFAAYAAATRVRLACLYAFRPPWGPDAGDYLVRVRTLSESYYVM</sequence>
<gene>
    <name evidence="3" type="ORF">D7003_01530</name>
</gene>
<dbReference type="AlphaFoldDB" id="A0A3N0CA94"/>
<evidence type="ECO:0000313" key="4">
    <source>
        <dbReference type="Proteomes" id="UP000273807"/>
    </source>
</evidence>
<dbReference type="RefSeq" id="WP_123253750.1">
    <property type="nucleotide sequence ID" value="NZ_RBED01000023.1"/>
</dbReference>